<dbReference type="STRING" id="56646.A0A2L2T6E5"/>
<evidence type="ECO:0000256" key="2">
    <source>
        <dbReference type="ARBA" id="ARBA00022692"/>
    </source>
</evidence>
<keyword evidence="4 5" id="KW-0472">Membrane</keyword>
<keyword evidence="7" id="KW-1185">Reference proteome</keyword>
<dbReference type="AlphaFoldDB" id="A0A2L2T6E5"/>
<dbReference type="Proteomes" id="UP000245910">
    <property type="component" value="Chromosome IIII"/>
</dbReference>
<evidence type="ECO:0000256" key="5">
    <source>
        <dbReference type="SAM" id="Phobius"/>
    </source>
</evidence>
<feature type="transmembrane region" description="Helical" evidence="5">
    <location>
        <begin position="27"/>
        <end position="48"/>
    </location>
</feature>
<sequence>MAKCKEHPLDVEINEKDLSIGLTTHGLLVLIAALSCLVACLVSTYLIVKHAQTFTRPSQQRHIIFYRQHIYIAATYEFYESLVIAAFFLLLCQLLHVNTATLQADLAELQPKPWIPPIRLVAYCFGNRTGKALNGHRWFNTICVGVLQFCVVKFFGALVKCITEAAGVYCKDSNSVSHAKIWVMEVHYRIAEHQPMQKFLAIKLVIMVFYIQSFVFGFITKPGGPVKPTGYISYPSWAVGIPNTLLCIEMVFASILHLYAFPYRPYENDQPCNSEGSEVLGQRYQLEGGYGGLSTADSHYDSIWSEGTKRSDKAQTSATGAVLQALWFGEILQGISQAAKWLFVMRRRQH</sequence>
<feature type="transmembrane region" description="Helical" evidence="5">
    <location>
        <begin position="199"/>
        <end position="219"/>
    </location>
</feature>
<evidence type="ECO:0000256" key="1">
    <source>
        <dbReference type="ARBA" id="ARBA00004141"/>
    </source>
</evidence>
<keyword evidence="2 5" id="KW-0812">Transmembrane</keyword>
<feature type="transmembrane region" description="Helical" evidence="5">
    <location>
        <begin position="138"/>
        <end position="159"/>
    </location>
</feature>
<evidence type="ECO:0000256" key="4">
    <source>
        <dbReference type="ARBA" id="ARBA00023136"/>
    </source>
</evidence>
<organism evidence="6 7">
    <name type="scientific">Fusarium venenatum</name>
    <dbReference type="NCBI Taxonomy" id="56646"/>
    <lineage>
        <taxon>Eukaryota</taxon>
        <taxon>Fungi</taxon>
        <taxon>Dikarya</taxon>
        <taxon>Ascomycota</taxon>
        <taxon>Pezizomycotina</taxon>
        <taxon>Sordariomycetes</taxon>
        <taxon>Hypocreomycetidae</taxon>
        <taxon>Hypocreales</taxon>
        <taxon>Nectriaceae</taxon>
        <taxon>Fusarium</taxon>
    </lineage>
</organism>
<dbReference type="Pfam" id="PF03619">
    <property type="entry name" value="Solute_trans_a"/>
    <property type="match status" value="2"/>
</dbReference>
<keyword evidence="3 5" id="KW-1133">Transmembrane helix</keyword>
<comment type="subcellular location">
    <subcellularLocation>
        <location evidence="1">Membrane</location>
        <topology evidence="1">Multi-pass membrane protein</topology>
    </subcellularLocation>
</comment>
<feature type="transmembrane region" description="Helical" evidence="5">
    <location>
        <begin position="69"/>
        <end position="91"/>
    </location>
</feature>
<dbReference type="SMART" id="SM01417">
    <property type="entry name" value="Solute_trans_a"/>
    <property type="match status" value="1"/>
</dbReference>
<dbReference type="InterPro" id="IPR005178">
    <property type="entry name" value="Ostalpha/TMEM184C"/>
</dbReference>
<dbReference type="GO" id="GO:0016020">
    <property type="term" value="C:membrane"/>
    <property type="evidence" value="ECO:0007669"/>
    <property type="project" value="UniProtKB-SubCell"/>
</dbReference>
<reference evidence="7" key="1">
    <citation type="submission" date="2014-10" db="EMBL/GenBank/DDBJ databases">
        <authorList>
            <person name="King R."/>
        </authorList>
    </citation>
    <scope>NUCLEOTIDE SEQUENCE [LARGE SCALE GENOMIC DNA]</scope>
    <source>
        <strain evidence="7">A3/5</strain>
    </source>
</reference>
<evidence type="ECO:0000313" key="6">
    <source>
        <dbReference type="EMBL" id="CEI41699.1"/>
    </source>
</evidence>
<accession>A0A2L2T6E5</accession>
<evidence type="ECO:0000313" key="7">
    <source>
        <dbReference type="Proteomes" id="UP000245910"/>
    </source>
</evidence>
<proteinExistence type="predicted"/>
<protein>
    <submittedName>
        <fullName evidence="6">Uncharacterized protein</fullName>
    </submittedName>
</protein>
<feature type="transmembrane region" description="Helical" evidence="5">
    <location>
        <begin position="239"/>
        <end position="261"/>
    </location>
</feature>
<dbReference type="PANTHER" id="PTHR23423">
    <property type="entry name" value="ORGANIC SOLUTE TRANSPORTER-RELATED"/>
    <property type="match status" value="1"/>
</dbReference>
<dbReference type="EMBL" id="LN649232">
    <property type="protein sequence ID" value="CEI41699.1"/>
    <property type="molecule type" value="Genomic_DNA"/>
</dbReference>
<evidence type="ECO:0000256" key="3">
    <source>
        <dbReference type="ARBA" id="ARBA00022989"/>
    </source>
</evidence>
<name>A0A2L2T6E5_9HYPO</name>